<comment type="caution">
    <text evidence="2">The sequence shown here is derived from an EMBL/GenBank/DDBJ whole genome shotgun (WGS) entry which is preliminary data.</text>
</comment>
<gene>
    <name evidence="2" type="ORF">Golob_003607</name>
</gene>
<feature type="region of interest" description="Disordered" evidence="1">
    <location>
        <begin position="1"/>
        <end position="34"/>
    </location>
</feature>
<name>A0A7J8MYV8_9ROSI</name>
<accession>A0A7J8MYV8</accession>
<dbReference type="Proteomes" id="UP000593572">
    <property type="component" value="Unassembled WGS sequence"/>
</dbReference>
<protein>
    <submittedName>
        <fullName evidence="2">Uncharacterized protein</fullName>
    </submittedName>
</protein>
<proteinExistence type="predicted"/>
<reference evidence="2 3" key="1">
    <citation type="journal article" date="2019" name="Genome Biol. Evol.">
        <title>Insights into the evolution of the New World diploid cottons (Gossypium, subgenus Houzingenia) based on genome sequencing.</title>
        <authorList>
            <person name="Grover C.E."/>
            <person name="Arick M.A. 2nd"/>
            <person name="Thrash A."/>
            <person name="Conover J.L."/>
            <person name="Sanders W.S."/>
            <person name="Peterson D.G."/>
            <person name="Frelichowski J.E."/>
            <person name="Scheffler J.A."/>
            <person name="Scheffler B.E."/>
            <person name="Wendel J.F."/>
        </authorList>
    </citation>
    <scope>NUCLEOTIDE SEQUENCE [LARGE SCALE GENOMIC DNA]</scope>
    <source>
        <strain evidence="2">157</strain>
        <tissue evidence="2">Leaf</tissue>
    </source>
</reference>
<evidence type="ECO:0000313" key="3">
    <source>
        <dbReference type="Proteomes" id="UP000593572"/>
    </source>
</evidence>
<feature type="non-terminal residue" evidence="2">
    <location>
        <position position="1"/>
    </location>
</feature>
<feature type="non-terminal residue" evidence="2">
    <location>
        <position position="54"/>
    </location>
</feature>
<evidence type="ECO:0000313" key="2">
    <source>
        <dbReference type="EMBL" id="MBA0569908.1"/>
    </source>
</evidence>
<keyword evidence="3" id="KW-1185">Reference proteome</keyword>
<dbReference type="EMBL" id="JABEZX010000011">
    <property type="protein sequence ID" value="MBA0569908.1"/>
    <property type="molecule type" value="Genomic_DNA"/>
</dbReference>
<feature type="compositionally biased region" description="Polar residues" evidence="1">
    <location>
        <begin position="1"/>
        <end position="18"/>
    </location>
</feature>
<organism evidence="2 3">
    <name type="scientific">Gossypium lobatum</name>
    <dbReference type="NCBI Taxonomy" id="34289"/>
    <lineage>
        <taxon>Eukaryota</taxon>
        <taxon>Viridiplantae</taxon>
        <taxon>Streptophyta</taxon>
        <taxon>Embryophyta</taxon>
        <taxon>Tracheophyta</taxon>
        <taxon>Spermatophyta</taxon>
        <taxon>Magnoliopsida</taxon>
        <taxon>eudicotyledons</taxon>
        <taxon>Gunneridae</taxon>
        <taxon>Pentapetalae</taxon>
        <taxon>rosids</taxon>
        <taxon>malvids</taxon>
        <taxon>Malvales</taxon>
        <taxon>Malvaceae</taxon>
        <taxon>Malvoideae</taxon>
        <taxon>Gossypium</taxon>
    </lineage>
</organism>
<dbReference type="AlphaFoldDB" id="A0A7J8MYV8"/>
<evidence type="ECO:0000256" key="1">
    <source>
        <dbReference type="SAM" id="MobiDB-lite"/>
    </source>
</evidence>
<sequence>GESEQQGASSSVANSRGSTAARQRQQQEAGGKLIRSILLSNETGQNQIFSSCPG</sequence>